<evidence type="ECO:0000313" key="2">
    <source>
        <dbReference type="EMBL" id="BFP66866.1"/>
    </source>
</evidence>
<accession>A0AB33KVD0</accession>
<proteinExistence type="predicted"/>
<name>A0AB33KVD0_9FLAO</name>
<dbReference type="AlphaFoldDB" id="A0AB33KVD0"/>
<organism evidence="2">
    <name type="scientific">Tenacibaculum sp. Pbs-1</name>
    <dbReference type="NCBI Taxonomy" id="3238748"/>
    <lineage>
        <taxon>Bacteria</taxon>
        <taxon>Pseudomonadati</taxon>
        <taxon>Bacteroidota</taxon>
        <taxon>Flavobacteriia</taxon>
        <taxon>Flavobacteriales</taxon>
        <taxon>Flavobacteriaceae</taxon>
        <taxon>Tenacibaculum</taxon>
    </lineage>
</organism>
<gene>
    <name evidence="2" type="ORF">Pbs1_02090</name>
</gene>
<feature type="domain" description="DUF6630" evidence="1">
    <location>
        <begin position="181"/>
        <end position="329"/>
    </location>
</feature>
<protein>
    <recommendedName>
        <fullName evidence="1">DUF6630 domain-containing protein</fullName>
    </recommendedName>
</protein>
<dbReference type="Pfam" id="PF20335">
    <property type="entry name" value="DUF6630"/>
    <property type="match status" value="1"/>
</dbReference>
<dbReference type="EMBL" id="AP035888">
    <property type="protein sequence ID" value="BFP66866.1"/>
    <property type="molecule type" value="Genomic_DNA"/>
</dbReference>
<evidence type="ECO:0000259" key="1">
    <source>
        <dbReference type="Pfam" id="PF20335"/>
    </source>
</evidence>
<sequence length="332" mass="40035">MFYKIKNMARIYYDKKKLYGKPFKSATLNINSFKYIFENTIIEKNFPKKIEFTNSKKEIFKTLLLYTDDIEYDSSKRKVYIPNSIIFYDYEDYNFPTEFYFIVRIENQIEIRKCNGGEDIKWFHIPDMHKPVYDLRIVTKIEATFSELIKLVEENLKREKNSNKKVNIKKERPSINSIQREAYKELTEICVLNKKECVLNHIKNLKNYDNDSEYFTTLNYLIDLLEEDDISFIIRLDWKADIKDLEWFLKSTLKDNFNLSIDLPSPNNYKKNASVSFDNVFEDFDKPLRQNNLQLGFIDTQSDEYVFILHKITDKKRIQKLIKLIGYNYYEK</sequence>
<reference evidence="2" key="1">
    <citation type="submission" date="2024-08" db="EMBL/GenBank/DDBJ databases">
        <title>Whole genome sequence of Tenacibaculum sp. strain pbs-1 associated with black-spot shell disease in Akoya pearl oysters.</title>
        <authorList>
            <person name="Sakatoku A."/>
            <person name="Suzuki T."/>
            <person name="Hatano K."/>
            <person name="Seki M."/>
            <person name="Tanaka D."/>
            <person name="Nakamura S."/>
            <person name="Suzuki N."/>
            <person name="Isshiki T."/>
        </authorList>
    </citation>
    <scope>NUCLEOTIDE SEQUENCE</scope>
    <source>
        <strain evidence="2">Pbs-1</strain>
    </source>
</reference>
<dbReference type="InterPro" id="IPR046582">
    <property type="entry name" value="DUF6630"/>
</dbReference>